<evidence type="ECO:0000256" key="1">
    <source>
        <dbReference type="SAM" id="SignalP"/>
    </source>
</evidence>
<gene>
    <name evidence="3" type="ORF">Pfl04_22280</name>
</gene>
<name>A0A8J3LU03_9ACTN</name>
<dbReference type="Proteomes" id="UP000653674">
    <property type="component" value="Unassembled WGS sequence"/>
</dbReference>
<feature type="signal peptide" evidence="1">
    <location>
        <begin position="1"/>
        <end position="18"/>
    </location>
</feature>
<sequence length="177" mass="18002">MLTLLGTVLLTMVAGCGAAPDKATPPPAAGPPPAVTAPLMAGMSVPAASGHHGQQVPAATASVVIKNFAFSPAAVTVAVGTTVTWSNRDQAAHTVTASGGAFKSPTLDPGDTFRFTFTKAGRYAYLCTIHPFMTGTVVVTPGMVTHGTPKSMSRQSGKTPARHSCVEFWHGTGLRGG</sequence>
<protein>
    <recommendedName>
        <fullName evidence="2">EfeO-type cupredoxin-like domain-containing protein</fullName>
    </recommendedName>
</protein>
<dbReference type="Gene3D" id="2.60.40.420">
    <property type="entry name" value="Cupredoxins - blue copper proteins"/>
    <property type="match status" value="1"/>
</dbReference>
<proteinExistence type="predicted"/>
<dbReference type="EMBL" id="BONU01000012">
    <property type="protein sequence ID" value="GIG73824.1"/>
    <property type="molecule type" value="Genomic_DNA"/>
</dbReference>
<evidence type="ECO:0000259" key="2">
    <source>
        <dbReference type="Pfam" id="PF13473"/>
    </source>
</evidence>
<dbReference type="SUPFAM" id="SSF49503">
    <property type="entry name" value="Cupredoxins"/>
    <property type="match status" value="1"/>
</dbReference>
<dbReference type="Pfam" id="PF13473">
    <property type="entry name" value="Cupredoxin_1"/>
    <property type="match status" value="1"/>
</dbReference>
<evidence type="ECO:0000313" key="4">
    <source>
        <dbReference type="Proteomes" id="UP000653674"/>
    </source>
</evidence>
<dbReference type="AlphaFoldDB" id="A0A8J3LU03"/>
<dbReference type="InterPro" id="IPR052721">
    <property type="entry name" value="ET_Amicyanin"/>
</dbReference>
<reference evidence="3" key="1">
    <citation type="submission" date="2021-01" db="EMBL/GenBank/DDBJ databases">
        <title>Whole genome shotgun sequence of Planosporangium flavigriseum NBRC 105377.</title>
        <authorList>
            <person name="Komaki H."/>
            <person name="Tamura T."/>
        </authorList>
    </citation>
    <scope>NUCLEOTIDE SEQUENCE</scope>
    <source>
        <strain evidence="3">NBRC 105377</strain>
    </source>
</reference>
<comment type="caution">
    <text evidence="3">The sequence shown here is derived from an EMBL/GenBank/DDBJ whole genome shotgun (WGS) entry which is preliminary data.</text>
</comment>
<keyword evidence="1" id="KW-0732">Signal</keyword>
<evidence type="ECO:0000313" key="3">
    <source>
        <dbReference type="EMBL" id="GIG73824.1"/>
    </source>
</evidence>
<accession>A0A8J3LU03</accession>
<dbReference type="PANTHER" id="PTHR36507">
    <property type="entry name" value="BLL1555 PROTEIN"/>
    <property type="match status" value="1"/>
</dbReference>
<dbReference type="InterPro" id="IPR008972">
    <property type="entry name" value="Cupredoxin"/>
</dbReference>
<feature type="domain" description="EfeO-type cupredoxin-like" evidence="2">
    <location>
        <begin position="49"/>
        <end position="139"/>
    </location>
</feature>
<keyword evidence="4" id="KW-1185">Reference proteome</keyword>
<dbReference type="PANTHER" id="PTHR36507:SF1">
    <property type="entry name" value="BLL1555 PROTEIN"/>
    <property type="match status" value="1"/>
</dbReference>
<dbReference type="InterPro" id="IPR028096">
    <property type="entry name" value="EfeO_Cupredoxin"/>
</dbReference>
<feature type="chain" id="PRO_5039422238" description="EfeO-type cupredoxin-like domain-containing protein" evidence="1">
    <location>
        <begin position="19"/>
        <end position="177"/>
    </location>
</feature>
<organism evidence="3 4">
    <name type="scientific">Planosporangium flavigriseum</name>
    <dbReference type="NCBI Taxonomy" id="373681"/>
    <lineage>
        <taxon>Bacteria</taxon>
        <taxon>Bacillati</taxon>
        <taxon>Actinomycetota</taxon>
        <taxon>Actinomycetes</taxon>
        <taxon>Micromonosporales</taxon>
        <taxon>Micromonosporaceae</taxon>
        <taxon>Planosporangium</taxon>
    </lineage>
</organism>